<organism evidence="2 3">
    <name type="scientific">Falsarthrobacter nasiphocae</name>
    <dbReference type="NCBI Taxonomy" id="189863"/>
    <lineage>
        <taxon>Bacteria</taxon>
        <taxon>Bacillati</taxon>
        <taxon>Actinomycetota</taxon>
        <taxon>Actinomycetes</taxon>
        <taxon>Micrococcales</taxon>
        <taxon>Micrococcaceae</taxon>
        <taxon>Falsarthrobacter</taxon>
    </lineage>
</organism>
<keyword evidence="3" id="KW-1185">Reference proteome</keyword>
<keyword evidence="1" id="KW-0812">Transmembrane</keyword>
<reference evidence="2" key="1">
    <citation type="submission" date="2023-07" db="EMBL/GenBank/DDBJ databases">
        <title>Sequencing the genomes of 1000 actinobacteria strains.</title>
        <authorList>
            <person name="Klenk H.-P."/>
        </authorList>
    </citation>
    <scope>NUCLEOTIDE SEQUENCE</scope>
    <source>
        <strain evidence="2">DSM 13988</strain>
    </source>
</reference>
<gene>
    <name evidence="2" type="ORF">J2S35_000873</name>
</gene>
<keyword evidence="1" id="KW-0472">Membrane</keyword>
<comment type="caution">
    <text evidence="2">The sequence shown here is derived from an EMBL/GenBank/DDBJ whole genome shotgun (WGS) entry which is preliminary data.</text>
</comment>
<accession>A0AAE3YDN0</accession>
<feature type="transmembrane region" description="Helical" evidence="1">
    <location>
        <begin position="68"/>
        <end position="95"/>
    </location>
</feature>
<dbReference type="RefSeq" id="WP_309850263.1">
    <property type="nucleotide sequence ID" value="NZ_BAAAIU010000023.1"/>
</dbReference>
<dbReference type="Proteomes" id="UP001247307">
    <property type="component" value="Unassembled WGS sequence"/>
</dbReference>
<name>A0AAE3YDN0_9MICC</name>
<dbReference type="InterPro" id="IPR008407">
    <property type="entry name" value="Brnchd-chn_aa_trnsp_AzlD"/>
</dbReference>
<dbReference type="Pfam" id="PF05437">
    <property type="entry name" value="AzlD"/>
    <property type="match status" value="1"/>
</dbReference>
<feature type="transmembrane region" description="Helical" evidence="1">
    <location>
        <begin position="37"/>
        <end position="56"/>
    </location>
</feature>
<keyword evidence="1" id="KW-1133">Transmembrane helix</keyword>
<dbReference type="EMBL" id="JAVDUI010000001">
    <property type="protein sequence ID" value="MDR6891933.1"/>
    <property type="molecule type" value="Genomic_DNA"/>
</dbReference>
<protein>
    <submittedName>
        <fullName evidence="2">Membrane protein</fullName>
    </submittedName>
</protein>
<sequence length="103" mass="10795">MSQWIWIIAACAAAFATKFVGYLVPERFLEDDRVLRISQFMTAGLLAALVVTNAFASGPHLVIDARVVALAAAAIALWLRAPFIVVVIIGALAAAGARALGMG</sequence>
<feature type="transmembrane region" description="Helical" evidence="1">
    <location>
        <begin position="6"/>
        <end position="25"/>
    </location>
</feature>
<evidence type="ECO:0000313" key="3">
    <source>
        <dbReference type="Proteomes" id="UP001247307"/>
    </source>
</evidence>
<proteinExistence type="predicted"/>
<dbReference type="AlphaFoldDB" id="A0AAE3YDN0"/>
<evidence type="ECO:0000313" key="2">
    <source>
        <dbReference type="EMBL" id="MDR6891933.1"/>
    </source>
</evidence>
<evidence type="ECO:0000256" key="1">
    <source>
        <dbReference type="SAM" id="Phobius"/>
    </source>
</evidence>